<protein>
    <recommendedName>
        <fullName evidence="3">Protein kinase domain-containing protein</fullName>
    </recommendedName>
</protein>
<dbReference type="AlphaFoldDB" id="A0A8T0DW39"/>
<evidence type="ECO:0008006" key="3">
    <source>
        <dbReference type="Google" id="ProtNLM"/>
    </source>
</evidence>
<dbReference type="Proteomes" id="UP000699462">
    <property type="component" value="Unassembled WGS sequence"/>
</dbReference>
<proteinExistence type="predicted"/>
<gene>
    <name evidence="1" type="ORF">P879_02876</name>
</gene>
<reference evidence="1 2" key="1">
    <citation type="submission" date="2019-07" db="EMBL/GenBank/DDBJ databases">
        <title>Annotation for the trematode Paragonimus westermani.</title>
        <authorList>
            <person name="Choi Y.-J."/>
        </authorList>
    </citation>
    <scope>NUCLEOTIDE SEQUENCE [LARGE SCALE GENOMIC DNA]</scope>
    <source>
        <strain evidence="1">180907_Pwestermani</strain>
    </source>
</reference>
<comment type="caution">
    <text evidence="1">The sequence shown here is derived from an EMBL/GenBank/DDBJ whole genome shotgun (WGS) entry which is preliminary data.</text>
</comment>
<dbReference type="EMBL" id="JTDF01000448">
    <property type="protein sequence ID" value="KAF8571556.1"/>
    <property type="molecule type" value="Genomic_DNA"/>
</dbReference>
<dbReference type="SUPFAM" id="SSF56112">
    <property type="entry name" value="Protein kinase-like (PK-like)"/>
    <property type="match status" value="1"/>
</dbReference>
<dbReference type="OrthoDB" id="79687at2759"/>
<sequence>MSRLSLRRNSQCPNQEVQNPAAQLASIDKAVGHAGPDLVWRVHDAKLLKTGQLTDALRFLHSTQEMMHCNINPNAILIASGYKWKLGGLYFLEKIVDTTKVMISFELYSIIGK</sequence>
<evidence type="ECO:0000313" key="1">
    <source>
        <dbReference type="EMBL" id="KAF8571556.1"/>
    </source>
</evidence>
<keyword evidence="2" id="KW-1185">Reference proteome</keyword>
<evidence type="ECO:0000313" key="2">
    <source>
        <dbReference type="Proteomes" id="UP000699462"/>
    </source>
</evidence>
<dbReference type="InterPro" id="IPR011009">
    <property type="entry name" value="Kinase-like_dom_sf"/>
</dbReference>
<organism evidence="1 2">
    <name type="scientific">Paragonimus westermani</name>
    <dbReference type="NCBI Taxonomy" id="34504"/>
    <lineage>
        <taxon>Eukaryota</taxon>
        <taxon>Metazoa</taxon>
        <taxon>Spiralia</taxon>
        <taxon>Lophotrochozoa</taxon>
        <taxon>Platyhelminthes</taxon>
        <taxon>Trematoda</taxon>
        <taxon>Digenea</taxon>
        <taxon>Plagiorchiida</taxon>
        <taxon>Troglotremata</taxon>
        <taxon>Troglotrematidae</taxon>
        <taxon>Paragonimus</taxon>
    </lineage>
</organism>
<dbReference type="Gene3D" id="1.10.510.10">
    <property type="entry name" value="Transferase(Phosphotransferase) domain 1"/>
    <property type="match status" value="1"/>
</dbReference>
<name>A0A8T0DW39_9TREM</name>
<accession>A0A8T0DW39</accession>